<organism evidence="2">
    <name type="scientific">Magallana gigas</name>
    <name type="common">Pacific oyster</name>
    <name type="synonym">Crassostrea gigas</name>
    <dbReference type="NCBI Taxonomy" id="29159"/>
    <lineage>
        <taxon>Eukaryota</taxon>
        <taxon>Metazoa</taxon>
        <taxon>Spiralia</taxon>
        <taxon>Lophotrochozoa</taxon>
        <taxon>Mollusca</taxon>
        <taxon>Bivalvia</taxon>
        <taxon>Autobranchia</taxon>
        <taxon>Pteriomorphia</taxon>
        <taxon>Ostreida</taxon>
        <taxon>Ostreoidea</taxon>
        <taxon>Ostreidae</taxon>
        <taxon>Magallana</taxon>
    </lineage>
</organism>
<feature type="compositionally biased region" description="Low complexity" evidence="1">
    <location>
        <begin position="110"/>
        <end position="120"/>
    </location>
</feature>
<accession>K1PA28</accession>
<feature type="compositionally biased region" description="Basic residues" evidence="1">
    <location>
        <begin position="176"/>
        <end position="203"/>
    </location>
</feature>
<dbReference type="AlphaFoldDB" id="K1PA28"/>
<dbReference type="HOGENOM" id="CLU_1257153_0_0_1"/>
<protein>
    <submittedName>
        <fullName evidence="2">Uncharacterized protein</fullName>
    </submittedName>
</protein>
<reference evidence="2" key="1">
    <citation type="journal article" date="2012" name="Nature">
        <title>The oyster genome reveals stress adaptation and complexity of shell formation.</title>
        <authorList>
            <person name="Zhang G."/>
            <person name="Fang X."/>
            <person name="Guo X."/>
            <person name="Li L."/>
            <person name="Luo R."/>
            <person name="Xu F."/>
            <person name="Yang P."/>
            <person name="Zhang L."/>
            <person name="Wang X."/>
            <person name="Qi H."/>
            <person name="Xiong Z."/>
            <person name="Que H."/>
            <person name="Xie Y."/>
            <person name="Holland P.W."/>
            <person name="Paps J."/>
            <person name="Zhu Y."/>
            <person name="Wu F."/>
            <person name="Chen Y."/>
            <person name="Wang J."/>
            <person name="Peng C."/>
            <person name="Meng J."/>
            <person name="Yang L."/>
            <person name="Liu J."/>
            <person name="Wen B."/>
            <person name="Zhang N."/>
            <person name="Huang Z."/>
            <person name="Zhu Q."/>
            <person name="Feng Y."/>
            <person name="Mount A."/>
            <person name="Hedgecock D."/>
            <person name="Xu Z."/>
            <person name="Liu Y."/>
            <person name="Domazet-Loso T."/>
            <person name="Du Y."/>
            <person name="Sun X."/>
            <person name="Zhang S."/>
            <person name="Liu B."/>
            <person name="Cheng P."/>
            <person name="Jiang X."/>
            <person name="Li J."/>
            <person name="Fan D."/>
            <person name="Wang W."/>
            <person name="Fu W."/>
            <person name="Wang T."/>
            <person name="Wang B."/>
            <person name="Zhang J."/>
            <person name="Peng Z."/>
            <person name="Li Y."/>
            <person name="Li N."/>
            <person name="Wang J."/>
            <person name="Chen M."/>
            <person name="He Y."/>
            <person name="Tan F."/>
            <person name="Song X."/>
            <person name="Zheng Q."/>
            <person name="Huang R."/>
            <person name="Yang H."/>
            <person name="Du X."/>
            <person name="Chen L."/>
            <person name="Yang M."/>
            <person name="Gaffney P.M."/>
            <person name="Wang S."/>
            <person name="Luo L."/>
            <person name="She Z."/>
            <person name="Ming Y."/>
            <person name="Huang W."/>
            <person name="Zhang S."/>
            <person name="Huang B."/>
            <person name="Zhang Y."/>
            <person name="Qu T."/>
            <person name="Ni P."/>
            <person name="Miao G."/>
            <person name="Wang J."/>
            <person name="Wang Q."/>
            <person name="Steinberg C.E."/>
            <person name="Wang H."/>
            <person name="Li N."/>
            <person name="Qian L."/>
            <person name="Zhang G."/>
            <person name="Li Y."/>
            <person name="Yang H."/>
            <person name="Liu X."/>
            <person name="Wang J."/>
            <person name="Yin Y."/>
            <person name="Wang J."/>
        </authorList>
    </citation>
    <scope>NUCLEOTIDE SEQUENCE [LARGE SCALE GENOMIC DNA]</scope>
    <source>
        <strain evidence="2">05x7-T-G4-1.051#20</strain>
    </source>
</reference>
<name>K1PA28_MAGGI</name>
<feature type="region of interest" description="Disordered" evidence="1">
    <location>
        <begin position="63"/>
        <end position="130"/>
    </location>
</feature>
<gene>
    <name evidence="2" type="ORF">CGI_10005800</name>
</gene>
<evidence type="ECO:0000313" key="2">
    <source>
        <dbReference type="EMBL" id="EKC20582.1"/>
    </source>
</evidence>
<evidence type="ECO:0000256" key="1">
    <source>
        <dbReference type="SAM" id="MobiDB-lite"/>
    </source>
</evidence>
<dbReference type="EMBL" id="JH817492">
    <property type="protein sequence ID" value="EKC20582.1"/>
    <property type="molecule type" value="Genomic_DNA"/>
</dbReference>
<dbReference type="KEGG" id="crg:105339576"/>
<feature type="region of interest" description="Disordered" evidence="1">
    <location>
        <begin position="147"/>
        <end position="220"/>
    </location>
</feature>
<proteinExistence type="predicted"/>
<sequence length="220" mass="24654">MALRSLYLLSPQDPNGMIAWLICAAFCIAGILGQGGHHHDHAHDAHGGHGVDPFNVRPLDRGPGRTGAAWDGISVPGRQGSWDTRNTHIGGQLGHLDGPRRHLDGPRGQLGHLDGPRGPLGHLGGPRGPLDGLNDLRSQFNRNFLGPHAPLSPHLGPQYNDIRPRKYNGRPDRRDKKLRKNKRKLQKKIRKAMKKHRKNKNKILRKELKRNGKRQYGKRY</sequence>
<dbReference type="InParanoid" id="K1PA28"/>
<feature type="compositionally biased region" description="Basic residues" evidence="1">
    <location>
        <begin position="211"/>
        <end position="220"/>
    </location>
</feature>